<comment type="catalytic activity">
    <reaction evidence="6 7">
        <text>[thioredoxin]-disulfide + L-methionine + H2O = L-methionine (S)-S-oxide + [thioredoxin]-dithiol</text>
        <dbReference type="Rhea" id="RHEA:19993"/>
        <dbReference type="Rhea" id="RHEA-COMP:10698"/>
        <dbReference type="Rhea" id="RHEA-COMP:10700"/>
        <dbReference type="ChEBI" id="CHEBI:15377"/>
        <dbReference type="ChEBI" id="CHEBI:29950"/>
        <dbReference type="ChEBI" id="CHEBI:50058"/>
        <dbReference type="ChEBI" id="CHEBI:57844"/>
        <dbReference type="ChEBI" id="CHEBI:58772"/>
        <dbReference type="EC" id="1.8.4.11"/>
    </reaction>
</comment>
<dbReference type="STRING" id="314276.OS145_01162"/>
<evidence type="ECO:0000313" key="11">
    <source>
        <dbReference type="Proteomes" id="UP000262878"/>
    </source>
</evidence>
<feature type="signal peptide" evidence="8">
    <location>
        <begin position="1"/>
        <end position="19"/>
    </location>
</feature>
<proteinExistence type="inferred from homology"/>
<sequence>MSKYIFIMLAVLFTHLSMAQNEINEKQSHEQIATFAGGCFWCVEEAFEQMNGVREVISGFSGGTELNPTYQEVSAGKTGHTESVQVYYDPNIVSYAALLQKFWRIIDPTDNKGQFVDRGQQYRPEIFYHTDQQRKIAQQTKQYLAEHGPFKKPIVVPITRFKSFYPAEDYHQNYYDKNPIRYKVYTFNSGRYDFIEKFWGDTSDIDYQQYTNQNPNGVNQSNAAQARWKSYSKPSDEVLQQKLTDIQFEVTQEDGTEEPFNNAYWDNKRPGIYVDILSGEPLFSSTDKYKSGTGWPSFTQPITSDAVVEKEDNSWFYTRTEIRSRYGNNHIGHVFSDGPKPTGLRYCMNSAALEFIPLDEMKEHGYGDYIKYVTADN</sequence>
<keyword evidence="8" id="KW-0732">Signal</keyword>
<dbReference type="GO" id="GO:0008113">
    <property type="term" value="F:peptide-methionine (S)-S-oxide reductase activity"/>
    <property type="evidence" value="ECO:0007669"/>
    <property type="project" value="UniProtKB-UniRule"/>
</dbReference>
<evidence type="ECO:0000256" key="4">
    <source>
        <dbReference type="ARBA" id="ARBA00047806"/>
    </source>
</evidence>
<dbReference type="InterPro" id="IPR002569">
    <property type="entry name" value="Met_Sox_Rdtase_MsrA_dom"/>
</dbReference>
<dbReference type="InterPro" id="IPR036509">
    <property type="entry name" value="Met_Sox_Rdtase_MsrA_sf"/>
</dbReference>
<dbReference type="EC" id="1.8.4.11" evidence="7"/>
<gene>
    <name evidence="7" type="primary">msrA</name>
    <name evidence="10" type="ORF">DCR58_04610</name>
</gene>
<comment type="caution">
    <text evidence="10">The sequence shown here is derived from an EMBL/GenBank/DDBJ whole genome shotgun (WGS) entry which is preliminary data.</text>
</comment>
<dbReference type="PANTHER" id="PTHR43774">
    <property type="entry name" value="PEPTIDE METHIONINE SULFOXIDE REDUCTASE"/>
    <property type="match status" value="1"/>
</dbReference>
<dbReference type="PROSITE" id="PS51790">
    <property type="entry name" value="MSRB"/>
    <property type="match status" value="1"/>
</dbReference>
<evidence type="ECO:0000256" key="6">
    <source>
        <dbReference type="ARBA" id="ARBA00048782"/>
    </source>
</evidence>
<comment type="catalytic activity">
    <reaction evidence="4 7">
        <text>L-methionyl-[protein] + [thioredoxin]-disulfide + H2O = L-methionyl-(S)-S-oxide-[protein] + [thioredoxin]-dithiol</text>
        <dbReference type="Rhea" id="RHEA:14217"/>
        <dbReference type="Rhea" id="RHEA-COMP:10698"/>
        <dbReference type="Rhea" id="RHEA-COMP:10700"/>
        <dbReference type="Rhea" id="RHEA-COMP:12313"/>
        <dbReference type="Rhea" id="RHEA-COMP:12315"/>
        <dbReference type="ChEBI" id="CHEBI:15377"/>
        <dbReference type="ChEBI" id="CHEBI:16044"/>
        <dbReference type="ChEBI" id="CHEBI:29950"/>
        <dbReference type="ChEBI" id="CHEBI:44120"/>
        <dbReference type="ChEBI" id="CHEBI:50058"/>
        <dbReference type="EC" id="1.8.4.11"/>
    </reaction>
</comment>
<protein>
    <recommendedName>
        <fullName evidence="7">Peptide methionine sulfoxide reductase MsrA</fullName>
        <shortName evidence="7">Protein-methionine-S-oxide reductase</shortName>
        <ecNumber evidence="7">1.8.4.11</ecNumber>
    </recommendedName>
    <alternativeName>
        <fullName evidence="7">Peptide-methionine (S)-S-oxide reductase</fullName>
        <shortName evidence="7">Peptide Met(O) reductase</shortName>
    </alternativeName>
</protein>
<dbReference type="InterPro" id="IPR002579">
    <property type="entry name" value="Met_Sox_Rdtase_MsrB_dom"/>
</dbReference>
<evidence type="ECO:0000256" key="1">
    <source>
        <dbReference type="ARBA" id="ARBA00023002"/>
    </source>
</evidence>
<keyword evidence="1 7" id="KW-0560">Oxidoreductase</keyword>
<organism evidence="10 11">
    <name type="scientific">Idiomarina baltica</name>
    <dbReference type="NCBI Taxonomy" id="190892"/>
    <lineage>
        <taxon>Bacteria</taxon>
        <taxon>Pseudomonadati</taxon>
        <taxon>Pseudomonadota</taxon>
        <taxon>Gammaproteobacteria</taxon>
        <taxon>Alteromonadales</taxon>
        <taxon>Idiomarinaceae</taxon>
        <taxon>Idiomarina</taxon>
    </lineage>
</organism>
<comment type="function">
    <text evidence="3 7">Has an important function as a repair enzyme for proteins that have been inactivated by oxidation. Catalyzes the reversible oxidation-reduction of methionine sulfoxide in proteins to methionine.</text>
</comment>
<dbReference type="SUPFAM" id="SSF55068">
    <property type="entry name" value="Peptide methionine sulfoxide reductase"/>
    <property type="match status" value="1"/>
</dbReference>
<dbReference type="EMBL" id="DMUP01000104">
    <property type="protein sequence ID" value="HAR56053.1"/>
    <property type="molecule type" value="Genomic_DNA"/>
</dbReference>
<evidence type="ECO:0000256" key="7">
    <source>
        <dbReference type="HAMAP-Rule" id="MF_01401"/>
    </source>
</evidence>
<evidence type="ECO:0000256" key="3">
    <source>
        <dbReference type="ARBA" id="ARBA00024679"/>
    </source>
</evidence>
<dbReference type="NCBIfam" id="TIGR00401">
    <property type="entry name" value="msrA"/>
    <property type="match status" value="1"/>
</dbReference>
<reference evidence="10 11" key="1">
    <citation type="journal article" date="2018" name="Nat. Biotechnol.">
        <title>A standardized bacterial taxonomy based on genome phylogeny substantially revises the tree of life.</title>
        <authorList>
            <person name="Parks D.H."/>
            <person name="Chuvochina M."/>
            <person name="Waite D.W."/>
            <person name="Rinke C."/>
            <person name="Skarshewski A."/>
            <person name="Chaumeil P.A."/>
            <person name="Hugenholtz P."/>
        </authorList>
    </citation>
    <scope>NUCLEOTIDE SEQUENCE [LARGE SCALE GENOMIC DNA]</scope>
    <source>
        <strain evidence="10">UBA9360</strain>
    </source>
</reference>
<feature type="active site" evidence="7">
    <location>
        <position position="39"/>
    </location>
</feature>
<dbReference type="AlphaFoldDB" id="A0A348WNE1"/>
<dbReference type="Gene3D" id="2.170.150.20">
    <property type="entry name" value="Peptide methionine sulfoxide reductase"/>
    <property type="match status" value="1"/>
</dbReference>
<comment type="catalytic activity">
    <reaction evidence="5">
        <text>L-methionyl-[protein] + [thioredoxin]-disulfide + H2O = L-methionyl-(R)-S-oxide-[protein] + [thioredoxin]-dithiol</text>
        <dbReference type="Rhea" id="RHEA:24164"/>
        <dbReference type="Rhea" id="RHEA-COMP:10698"/>
        <dbReference type="Rhea" id="RHEA-COMP:10700"/>
        <dbReference type="Rhea" id="RHEA-COMP:12313"/>
        <dbReference type="Rhea" id="RHEA-COMP:12314"/>
        <dbReference type="ChEBI" id="CHEBI:15377"/>
        <dbReference type="ChEBI" id="CHEBI:16044"/>
        <dbReference type="ChEBI" id="CHEBI:29950"/>
        <dbReference type="ChEBI" id="CHEBI:45764"/>
        <dbReference type="ChEBI" id="CHEBI:50058"/>
        <dbReference type="EC" id="1.8.4.12"/>
    </reaction>
</comment>
<feature type="domain" description="MsrB" evidence="9">
    <location>
        <begin position="236"/>
        <end position="358"/>
    </location>
</feature>
<comment type="similarity">
    <text evidence="7">Belongs to the MsrA Met sulfoxide reductase family.</text>
</comment>
<dbReference type="Pfam" id="PF01625">
    <property type="entry name" value="PMSR"/>
    <property type="match status" value="1"/>
</dbReference>
<dbReference type="FunFam" id="2.170.150.20:FF:000003">
    <property type="entry name" value="Peptide methionine sulfoxide reductase MsrB"/>
    <property type="match status" value="1"/>
</dbReference>
<dbReference type="Proteomes" id="UP000262878">
    <property type="component" value="Unassembled WGS sequence"/>
</dbReference>
<feature type="chain" id="PRO_5016790009" description="Peptide methionine sulfoxide reductase MsrA" evidence="8">
    <location>
        <begin position="20"/>
        <end position="377"/>
    </location>
</feature>
<evidence type="ECO:0000259" key="9">
    <source>
        <dbReference type="PROSITE" id="PS51790"/>
    </source>
</evidence>
<dbReference type="NCBIfam" id="TIGR00357">
    <property type="entry name" value="peptide-methionine (R)-S-oxide reductase MsrB"/>
    <property type="match status" value="1"/>
</dbReference>
<evidence type="ECO:0000256" key="5">
    <source>
        <dbReference type="ARBA" id="ARBA00048488"/>
    </source>
</evidence>
<dbReference type="PANTHER" id="PTHR43774:SF1">
    <property type="entry name" value="PEPTIDE METHIONINE SULFOXIDE REDUCTASE MSRA 2"/>
    <property type="match status" value="1"/>
</dbReference>
<dbReference type="GO" id="GO:0033744">
    <property type="term" value="F:L-methionine:thioredoxin-disulfide S-oxidoreductase activity"/>
    <property type="evidence" value="ECO:0007669"/>
    <property type="project" value="RHEA"/>
</dbReference>
<dbReference type="InterPro" id="IPR011057">
    <property type="entry name" value="Mss4-like_sf"/>
</dbReference>
<dbReference type="Gene3D" id="3.30.1060.10">
    <property type="entry name" value="Peptide methionine sulphoxide reductase MsrA"/>
    <property type="match status" value="1"/>
</dbReference>
<evidence type="ECO:0000256" key="2">
    <source>
        <dbReference type="ARBA" id="ARBA00023268"/>
    </source>
</evidence>
<dbReference type="SUPFAM" id="SSF51316">
    <property type="entry name" value="Mss4-like"/>
    <property type="match status" value="1"/>
</dbReference>
<accession>A0A348WNE1</accession>
<name>A0A348WNE1_9GAMM</name>
<evidence type="ECO:0000256" key="8">
    <source>
        <dbReference type="SAM" id="SignalP"/>
    </source>
</evidence>
<dbReference type="GO" id="GO:0033743">
    <property type="term" value="F:peptide-methionine (R)-S-oxide reductase activity"/>
    <property type="evidence" value="ECO:0007669"/>
    <property type="project" value="UniProtKB-EC"/>
</dbReference>
<keyword evidence="2" id="KW-0511">Multifunctional enzyme</keyword>
<dbReference type="Pfam" id="PF01641">
    <property type="entry name" value="SelR"/>
    <property type="match status" value="1"/>
</dbReference>
<dbReference type="HAMAP" id="MF_01401">
    <property type="entry name" value="MsrA"/>
    <property type="match status" value="1"/>
</dbReference>
<evidence type="ECO:0000313" key="10">
    <source>
        <dbReference type="EMBL" id="HAR56053.1"/>
    </source>
</evidence>